<evidence type="ECO:0000256" key="1">
    <source>
        <dbReference type="SAM" id="MobiDB-lite"/>
    </source>
</evidence>
<organism evidence="2 3">
    <name type="scientific">Zymoseptoria tritici ST99CH_1A5</name>
    <dbReference type="NCBI Taxonomy" id="1276529"/>
    <lineage>
        <taxon>Eukaryota</taxon>
        <taxon>Fungi</taxon>
        <taxon>Dikarya</taxon>
        <taxon>Ascomycota</taxon>
        <taxon>Pezizomycotina</taxon>
        <taxon>Dothideomycetes</taxon>
        <taxon>Dothideomycetidae</taxon>
        <taxon>Mycosphaerellales</taxon>
        <taxon>Mycosphaerellaceae</taxon>
        <taxon>Zymoseptoria</taxon>
    </lineage>
</organism>
<dbReference type="Gene3D" id="3.30.160.60">
    <property type="entry name" value="Classic Zinc Finger"/>
    <property type="match status" value="1"/>
</dbReference>
<evidence type="ECO:0000313" key="3">
    <source>
        <dbReference type="Proteomes" id="UP000215453"/>
    </source>
</evidence>
<dbReference type="Proteomes" id="UP000215453">
    <property type="component" value="Chromosome 8"/>
</dbReference>
<protein>
    <recommendedName>
        <fullName evidence="4">C2H2-type domain-containing protein</fullName>
    </recommendedName>
</protein>
<accession>A0A1Y6LW45</accession>
<dbReference type="AlphaFoldDB" id="A0A1Y6LW45"/>
<proteinExistence type="predicted"/>
<gene>
    <name evidence="2" type="ORF">ZT1A5_G8335</name>
</gene>
<feature type="compositionally biased region" description="Low complexity" evidence="1">
    <location>
        <begin position="190"/>
        <end position="201"/>
    </location>
</feature>
<feature type="region of interest" description="Disordered" evidence="1">
    <location>
        <begin position="92"/>
        <end position="252"/>
    </location>
</feature>
<dbReference type="EMBL" id="LT882683">
    <property type="protein sequence ID" value="SMY26891.1"/>
    <property type="molecule type" value="Genomic_DNA"/>
</dbReference>
<evidence type="ECO:0008006" key="4">
    <source>
        <dbReference type="Google" id="ProtNLM"/>
    </source>
</evidence>
<name>A0A1Y6LW45_ZYMTR</name>
<reference evidence="2 3" key="1">
    <citation type="submission" date="2016-10" db="EMBL/GenBank/DDBJ databases">
        <authorList>
            <person name="Varghese N."/>
        </authorList>
    </citation>
    <scope>NUCLEOTIDE SEQUENCE [LARGE SCALE GENOMIC DNA]</scope>
</reference>
<evidence type="ECO:0000313" key="2">
    <source>
        <dbReference type="EMBL" id="SMY26891.1"/>
    </source>
</evidence>
<sequence length="306" mass="34021">MSSSTAYGCTQCSFATPSLTAINTHINTSNNEKRLWRCPGCASYFCLATNLKGHFPLCQKFYTWRTTMKWGRDLDKNSRVQSACDITEKRAGATAESTFGPQKASHTVAAPPPTPSKRALPKRAPPKKTYDNGQQQISKRRKGAAEEEQSDEDPAQSSEAQESPPKKRLCRSRETTMASPSAKSLEREATSSGNASSGNSEVGHQHSWQESMDDGPVLEFSGEEYEGFDLGTGTSTSDGFGNPPDNPFHDPEAEFLPALTINTYDFRHGLLGIVTDEDRREEEDIERTIREINERWRAFNEGLRRD</sequence>